<feature type="compositionally biased region" description="Basic and acidic residues" evidence="7">
    <location>
        <begin position="603"/>
        <end position="614"/>
    </location>
</feature>
<dbReference type="GO" id="GO:0030071">
    <property type="term" value="P:regulation of mitotic metaphase/anaphase transition"/>
    <property type="evidence" value="ECO:0007669"/>
    <property type="project" value="InterPro"/>
</dbReference>
<evidence type="ECO:0000256" key="4">
    <source>
        <dbReference type="ARBA" id="ARBA00022737"/>
    </source>
</evidence>
<feature type="region of interest" description="Disordered" evidence="7">
    <location>
        <begin position="1"/>
        <end position="50"/>
    </location>
</feature>
<comment type="caution">
    <text evidence="9">The sequence shown here is derived from an EMBL/GenBank/DDBJ whole genome shotgun (WGS) entry which is preliminary data.</text>
</comment>
<evidence type="ECO:0000256" key="2">
    <source>
        <dbReference type="ARBA" id="ARBA00006624"/>
    </source>
</evidence>
<dbReference type="CDD" id="cd02205">
    <property type="entry name" value="CBS_pair_SF"/>
    <property type="match status" value="1"/>
</dbReference>
<dbReference type="PANTHER" id="PTHR13780">
    <property type="entry name" value="AMP-ACTIVATED PROTEIN KINASE, GAMMA REGULATORY SUBUNIT"/>
    <property type="match status" value="1"/>
</dbReference>
<keyword evidence="10" id="KW-1185">Reference proteome</keyword>
<dbReference type="PIRSF" id="PIRSF018148">
    <property type="entry name" value="UCP018148_CBS_YBR214w"/>
    <property type="match status" value="1"/>
</dbReference>
<dbReference type="GO" id="GO:0005737">
    <property type="term" value="C:cytoplasm"/>
    <property type="evidence" value="ECO:0007669"/>
    <property type="project" value="UniProtKB-SubCell"/>
</dbReference>
<comment type="subcellular location">
    <subcellularLocation>
        <location evidence="1 6">Cytoplasm</location>
    </subcellularLocation>
</comment>
<evidence type="ECO:0000256" key="1">
    <source>
        <dbReference type="ARBA" id="ARBA00004496"/>
    </source>
</evidence>
<gene>
    <name evidence="9" type="ORF">Amon01_000527400</name>
</gene>
<feature type="compositionally biased region" description="Basic and acidic residues" evidence="7">
    <location>
        <begin position="9"/>
        <end position="49"/>
    </location>
</feature>
<feature type="compositionally biased region" description="Low complexity" evidence="7">
    <location>
        <begin position="590"/>
        <end position="600"/>
    </location>
</feature>
<feature type="domain" description="CBS" evidence="8">
    <location>
        <begin position="518"/>
        <end position="569"/>
    </location>
</feature>
<keyword evidence="4" id="KW-0677">Repeat</keyword>
<keyword evidence="3 6" id="KW-0963">Cytoplasm</keyword>
<feature type="region of interest" description="Disordered" evidence="7">
    <location>
        <begin position="575"/>
        <end position="614"/>
    </location>
</feature>
<feature type="region of interest" description="Disordered" evidence="7">
    <location>
        <begin position="514"/>
        <end position="550"/>
    </location>
</feature>
<proteinExistence type="inferred from homology"/>
<dbReference type="Gene3D" id="3.10.580.10">
    <property type="entry name" value="CBS-domain"/>
    <property type="match status" value="2"/>
</dbReference>
<reference evidence="9" key="1">
    <citation type="submission" date="2023-04" db="EMBL/GenBank/DDBJ databases">
        <title>Ambrosiozyma monospora NBRC 1965.</title>
        <authorList>
            <person name="Ichikawa N."/>
            <person name="Sato H."/>
            <person name="Tonouchi N."/>
        </authorList>
    </citation>
    <scope>NUCLEOTIDE SEQUENCE</scope>
    <source>
        <strain evidence="9">NBRC 1965</strain>
    </source>
</reference>
<organism evidence="9 10">
    <name type="scientific">Ambrosiozyma monospora</name>
    <name type="common">Yeast</name>
    <name type="synonym">Endomycopsis monosporus</name>
    <dbReference type="NCBI Taxonomy" id="43982"/>
    <lineage>
        <taxon>Eukaryota</taxon>
        <taxon>Fungi</taxon>
        <taxon>Dikarya</taxon>
        <taxon>Ascomycota</taxon>
        <taxon>Saccharomycotina</taxon>
        <taxon>Pichiomycetes</taxon>
        <taxon>Pichiales</taxon>
        <taxon>Pichiaceae</taxon>
        <taxon>Ambrosiozyma</taxon>
    </lineage>
</organism>
<dbReference type="Pfam" id="PF00571">
    <property type="entry name" value="CBS"/>
    <property type="match status" value="2"/>
</dbReference>
<dbReference type="Proteomes" id="UP001165063">
    <property type="component" value="Unassembled WGS sequence"/>
</dbReference>
<dbReference type="InterPro" id="IPR046342">
    <property type="entry name" value="CBS_dom_sf"/>
</dbReference>
<comment type="function">
    <text evidence="6">Involved in DNA replication and cell separation.</text>
</comment>
<dbReference type="AlphaFoldDB" id="A0A9W7DGQ8"/>
<keyword evidence="5" id="KW-0129">CBS domain</keyword>
<evidence type="ECO:0000313" key="9">
    <source>
        <dbReference type="EMBL" id="GMG39358.1"/>
    </source>
</evidence>
<feature type="domain" description="CBS" evidence="8">
    <location>
        <begin position="378"/>
        <end position="426"/>
    </location>
</feature>
<dbReference type="InterPro" id="IPR000644">
    <property type="entry name" value="CBS_dom"/>
</dbReference>
<dbReference type="SMART" id="SM00116">
    <property type="entry name" value="CBS"/>
    <property type="match status" value="3"/>
</dbReference>
<dbReference type="SUPFAM" id="SSF54631">
    <property type="entry name" value="CBS-domain pair"/>
    <property type="match status" value="2"/>
</dbReference>
<evidence type="ECO:0000256" key="6">
    <source>
        <dbReference type="PIRNR" id="PIRNR018148"/>
    </source>
</evidence>
<dbReference type="OrthoDB" id="449052at2759"/>
<dbReference type="GO" id="GO:0004865">
    <property type="term" value="F:protein serine/threonine phosphatase inhibitor activity"/>
    <property type="evidence" value="ECO:0007669"/>
    <property type="project" value="TreeGrafter"/>
</dbReference>
<evidence type="ECO:0000256" key="7">
    <source>
        <dbReference type="SAM" id="MobiDB-lite"/>
    </source>
</evidence>
<dbReference type="PANTHER" id="PTHR13780:SF36">
    <property type="entry name" value="CBS DOMAIN-CONTAINING PROTEIN"/>
    <property type="match status" value="1"/>
</dbReference>
<feature type="compositionally biased region" description="Low complexity" evidence="7">
    <location>
        <begin position="515"/>
        <end position="535"/>
    </location>
</feature>
<evidence type="ECO:0000256" key="3">
    <source>
        <dbReference type="ARBA" id="ARBA00022490"/>
    </source>
</evidence>
<sequence length="614" mass="67323">MVRWSDLVSAERKGNENEKRNETKFKGKQKRSETSSREQFNKTYKKDISNNKCFPKGHPYQVQVTPYHQSPPKTISAQRIPLQSLVNMPSSNKYPNSPSMRAMASSPLPQSRQASIVEMLSTPPPLDSQVTPQTDSAFLFNSISNNGYNPLNNSNFIDASLSSNPDSPTSFNNQLSRNPSISSSVFQLPSGTSLEWKDIPLSELVEKSKLITIDAQLSVEQAFDTLVSNGLTSVPVEEYPQDINCLTFDYADLNTYLLMVLNKLKPETLLNAPFEPKEDLAKLIKKAQSGEQVPVKFVISLTTKNPFIKLNETDILSTVVEILGSGVHRIAITKDNKITGVLSQRRLVKFLWDNARRFPSMDPLLGSSLKSLNIGSSNVITIFGDQLLIEGLMKMHNLAISSLAVVDRNYNLLGNISVTDVKLVSKSSQSNLFYKSCLHFISVILNNRGLENGKDSFPIFHVTSSSSLGRTIAKLVATKSHRLWIVKPEGSSPAASISSSIQPDTASIATPSKIMQSPVPSSMPMHSSPSASTSSFNEISGAGAVDKDSRSSGKLVGVVSLTDILSVLAKTLGKDYVDPTHARKQRRRSSSGASSRTSASFEQYRKSISDPSER</sequence>
<protein>
    <submittedName>
        <fullName evidence="9">Unnamed protein product</fullName>
    </submittedName>
</protein>
<dbReference type="EMBL" id="BSXU01002857">
    <property type="protein sequence ID" value="GMG39358.1"/>
    <property type="molecule type" value="Genomic_DNA"/>
</dbReference>
<evidence type="ECO:0000256" key="5">
    <source>
        <dbReference type="ARBA" id="ARBA00023122"/>
    </source>
</evidence>
<comment type="similarity">
    <text evidence="2 6">Belongs to the SDS23 family.</text>
</comment>
<accession>A0A9W7DGQ8</accession>
<feature type="domain" description="CBS" evidence="8">
    <location>
        <begin position="306"/>
        <end position="352"/>
    </location>
</feature>
<name>A0A9W7DGQ8_AMBMO</name>
<evidence type="ECO:0000259" key="8">
    <source>
        <dbReference type="SMART" id="SM00116"/>
    </source>
</evidence>
<dbReference type="InterPro" id="IPR050511">
    <property type="entry name" value="AMPK_gamma/SDS23_families"/>
</dbReference>
<dbReference type="GO" id="GO:0042149">
    <property type="term" value="P:cellular response to glucose starvation"/>
    <property type="evidence" value="ECO:0007669"/>
    <property type="project" value="UniProtKB-UniRule"/>
</dbReference>
<evidence type="ECO:0000313" key="10">
    <source>
        <dbReference type="Proteomes" id="UP001165063"/>
    </source>
</evidence>
<dbReference type="InterPro" id="IPR016711">
    <property type="entry name" value="Ssd23"/>
</dbReference>